<reference evidence="2 3" key="1">
    <citation type="submission" date="2016-07" db="EMBL/GenBank/DDBJ databases">
        <title>Pervasive Adenine N6-methylation of Active Genes in Fungi.</title>
        <authorList>
            <consortium name="DOE Joint Genome Institute"/>
            <person name="Mondo S.J."/>
            <person name="Dannebaum R.O."/>
            <person name="Kuo R.C."/>
            <person name="Labutti K."/>
            <person name="Haridas S."/>
            <person name="Kuo A."/>
            <person name="Salamov A."/>
            <person name="Ahrendt S.R."/>
            <person name="Lipzen A."/>
            <person name="Sullivan W."/>
            <person name="Andreopoulos W.B."/>
            <person name="Clum A."/>
            <person name="Lindquist E."/>
            <person name="Daum C."/>
            <person name="Ramamoorthy G.K."/>
            <person name="Gryganskyi A."/>
            <person name="Culley D."/>
            <person name="Magnuson J.K."/>
            <person name="James T.Y."/>
            <person name="O'Malley M.A."/>
            <person name="Stajich J.E."/>
            <person name="Spatafora J.W."/>
            <person name="Visel A."/>
            <person name="Grigoriev I.V."/>
        </authorList>
    </citation>
    <scope>NUCLEOTIDE SEQUENCE [LARGE SCALE GENOMIC DNA]</scope>
    <source>
        <strain evidence="2 3">PL171</strain>
    </source>
</reference>
<name>A0A1Y2HB50_9FUNG</name>
<gene>
    <name evidence="2" type="ORF">BCR44DRAFT_1464056</name>
</gene>
<proteinExistence type="predicted"/>
<sequence length="225" mass="23738">MHPSSSKRSATAARSRCASSRVLAARNSSIRRSSTRLTGVVSTLAILLFTFTLIPSTSAKCCINIDSRSDANAPQSFSVKVSGRATTFFPNNKKYDIQAVFPTNYALQPPKPVLPLTKPNCTQYVAPPTTIQTGFGALIVPPPINPDTPQPKPEFLEFWVNGDMKCDQETSVDNCPDPATGKPTNATSSAAGRPAALMGSSEGGSMGKWIGFVSLALAVAGGLFV</sequence>
<protein>
    <submittedName>
        <fullName evidence="2">Uncharacterized protein</fullName>
    </submittedName>
</protein>
<evidence type="ECO:0000256" key="1">
    <source>
        <dbReference type="SAM" id="MobiDB-lite"/>
    </source>
</evidence>
<dbReference type="Proteomes" id="UP000193411">
    <property type="component" value="Unassembled WGS sequence"/>
</dbReference>
<organism evidence="2 3">
    <name type="scientific">Catenaria anguillulae PL171</name>
    <dbReference type="NCBI Taxonomy" id="765915"/>
    <lineage>
        <taxon>Eukaryota</taxon>
        <taxon>Fungi</taxon>
        <taxon>Fungi incertae sedis</taxon>
        <taxon>Blastocladiomycota</taxon>
        <taxon>Blastocladiomycetes</taxon>
        <taxon>Blastocladiales</taxon>
        <taxon>Catenariaceae</taxon>
        <taxon>Catenaria</taxon>
    </lineage>
</organism>
<dbReference type="EMBL" id="MCFL01000065">
    <property type="protein sequence ID" value="ORZ31214.1"/>
    <property type="molecule type" value="Genomic_DNA"/>
</dbReference>
<keyword evidence="3" id="KW-1185">Reference proteome</keyword>
<evidence type="ECO:0000313" key="2">
    <source>
        <dbReference type="EMBL" id="ORZ31214.1"/>
    </source>
</evidence>
<feature type="region of interest" description="Disordered" evidence="1">
    <location>
        <begin position="170"/>
        <end position="198"/>
    </location>
</feature>
<evidence type="ECO:0000313" key="3">
    <source>
        <dbReference type="Proteomes" id="UP000193411"/>
    </source>
</evidence>
<dbReference type="AlphaFoldDB" id="A0A1Y2HB50"/>
<comment type="caution">
    <text evidence="2">The sequence shown here is derived from an EMBL/GenBank/DDBJ whole genome shotgun (WGS) entry which is preliminary data.</text>
</comment>
<accession>A0A1Y2HB50</accession>